<keyword evidence="1" id="KW-0812">Transmembrane</keyword>
<keyword evidence="1" id="KW-0472">Membrane</keyword>
<feature type="transmembrane region" description="Helical" evidence="1">
    <location>
        <begin position="57"/>
        <end position="85"/>
    </location>
</feature>
<comment type="caution">
    <text evidence="2">The sequence shown here is derived from an EMBL/GenBank/DDBJ whole genome shotgun (WGS) entry which is preliminary data.</text>
</comment>
<evidence type="ECO:0000313" key="2">
    <source>
        <dbReference type="EMBL" id="RFB01707.1"/>
    </source>
</evidence>
<dbReference type="EMBL" id="QUQO01000002">
    <property type="protein sequence ID" value="RFB01707.1"/>
    <property type="molecule type" value="Genomic_DNA"/>
</dbReference>
<feature type="transmembrane region" description="Helical" evidence="1">
    <location>
        <begin position="16"/>
        <end position="37"/>
    </location>
</feature>
<proteinExistence type="predicted"/>
<dbReference type="AlphaFoldDB" id="A0A371R8C3"/>
<feature type="transmembrane region" description="Helical" evidence="1">
    <location>
        <begin position="119"/>
        <end position="139"/>
    </location>
</feature>
<gene>
    <name evidence="2" type="ORF">DX908_15680</name>
</gene>
<dbReference type="InParanoid" id="A0A371R8C3"/>
<reference evidence="2 3" key="1">
    <citation type="submission" date="2018-08" db="EMBL/GenBank/DDBJ databases">
        <title>Parvularcula sp. SM1705, isolated from surface water of the South Sea China.</title>
        <authorList>
            <person name="Sun L."/>
        </authorList>
    </citation>
    <scope>NUCLEOTIDE SEQUENCE [LARGE SCALE GENOMIC DNA]</scope>
    <source>
        <strain evidence="2 3">SM1705</strain>
    </source>
</reference>
<dbReference type="Proteomes" id="UP000264589">
    <property type="component" value="Unassembled WGS sequence"/>
</dbReference>
<dbReference type="RefSeq" id="WP_116393422.1">
    <property type="nucleotide sequence ID" value="NZ_QUQO01000002.1"/>
</dbReference>
<protein>
    <submittedName>
        <fullName evidence="2">Uncharacterized protein</fullName>
    </submittedName>
</protein>
<evidence type="ECO:0000256" key="1">
    <source>
        <dbReference type="SAM" id="Phobius"/>
    </source>
</evidence>
<organism evidence="2 3">
    <name type="scientific">Parvularcula marina</name>
    <dbReference type="NCBI Taxonomy" id="2292771"/>
    <lineage>
        <taxon>Bacteria</taxon>
        <taxon>Pseudomonadati</taxon>
        <taxon>Pseudomonadota</taxon>
        <taxon>Alphaproteobacteria</taxon>
        <taxon>Parvularculales</taxon>
        <taxon>Parvularculaceae</taxon>
        <taxon>Parvularcula</taxon>
    </lineage>
</organism>
<name>A0A371R8C3_9PROT</name>
<keyword evidence="1" id="KW-1133">Transmembrane helix</keyword>
<sequence length="151" mass="15957">MAGTLDRHVSFHWRAFAIYAGLGPPVGAWLLLTILLIPEMISAQNPIEALGLYLGMVFFSLLFTYFTGGLQAIATGLIAGFVAAFGDGRVGWWTALLAPAVVGAITYLILASMGSKDPGFALTLGVTGIAASLTLKLLFNRTFSTPQISHP</sequence>
<evidence type="ECO:0000313" key="3">
    <source>
        <dbReference type="Proteomes" id="UP000264589"/>
    </source>
</evidence>
<accession>A0A371R8C3</accession>
<feature type="transmembrane region" description="Helical" evidence="1">
    <location>
        <begin position="92"/>
        <end position="113"/>
    </location>
</feature>
<keyword evidence="3" id="KW-1185">Reference proteome</keyword>